<evidence type="ECO:0000313" key="2">
    <source>
        <dbReference type="Proteomes" id="UP000005713"/>
    </source>
</evidence>
<gene>
    <name evidence="1" type="ORF">SSE37_01590</name>
</gene>
<protein>
    <submittedName>
        <fullName evidence="1">Uncharacterized protein</fullName>
    </submittedName>
</protein>
<reference evidence="1 2" key="1">
    <citation type="submission" date="2006-06" db="EMBL/GenBank/DDBJ databases">
        <authorList>
            <person name="Moran M.A."/>
            <person name="Ferriera S."/>
            <person name="Johnson J."/>
            <person name="Kravitz S."/>
            <person name="Beeson K."/>
            <person name="Sutton G."/>
            <person name="Rogers Y.-H."/>
            <person name="Friedman R."/>
            <person name="Frazier M."/>
            <person name="Venter J.C."/>
        </authorList>
    </citation>
    <scope>NUCLEOTIDE SEQUENCE [LARGE SCALE GENOMIC DNA]</scope>
    <source>
        <strain evidence="1 2">E-37</strain>
    </source>
</reference>
<proteinExistence type="predicted"/>
<accession>A3K4K6</accession>
<sequence length="337" mass="37252">MYFLSIGIGEYVKGNDDLIELRSAEISAQMVAEELIASGASYGIVLTSRLSEGKSGHVVTREDIINALIDIKKRMRADNAQSPRLLVYIMGHAYGDPQFDILFVQPGDAVVNPRERSQLGVSALVQKTIWNGDILSAAVNYRTHDSMRYMDDFLPSQIMPDLTRPLSGLETAMRAQELMQREEQSREQIGFPPEGNPPVPFVILFDNCYATIEQDIVVDAAFFSGIVRGMWDDIVSDGLVFYAAKPGTLTTDIPIPKFLSPTQEGQSMGRLGALLIKALRENSAPSFAQLRSAMEEGFQPDWEAPWKPYSRSSTISGDVAAVQLLPEKAGIGEFDRR</sequence>
<organism evidence="1 2">
    <name type="scientific">Sagittula stellata (strain ATCC 700073 / DSM 11524 / E-37)</name>
    <dbReference type="NCBI Taxonomy" id="388399"/>
    <lineage>
        <taxon>Bacteria</taxon>
        <taxon>Pseudomonadati</taxon>
        <taxon>Pseudomonadota</taxon>
        <taxon>Alphaproteobacteria</taxon>
        <taxon>Rhodobacterales</taxon>
        <taxon>Roseobacteraceae</taxon>
        <taxon>Sagittula</taxon>
    </lineage>
</organism>
<keyword evidence="2" id="KW-1185">Reference proteome</keyword>
<dbReference type="AlphaFoldDB" id="A3K4K6"/>
<dbReference type="Proteomes" id="UP000005713">
    <property type="component" value="Unassembled WGS sequence"/>
</dbReference>
<comment type="caution">
    <text evidence="1">The sequence shown here is derived from an EMBL/GenBank/DDBJ whole genome shotgun (WGS) entry which is preliminary data.</text>
</comment>
<dbReference type="EMBL" id="AAYA01000007">
    <property type="protein sequence ID" value="EBA07905.1"/>
    <property type="molecule type" value="Genomic_DNA"/>
</dbReference>
<evidence type="ECO:0000313" key="1">
    <source>
        <dbReference type="EMBL" id="EBA07905.1"/>
    </source>
</evidence>
<name>A3K4K6_SAGS3</name>